<dbReference type="GO" id="GO:0046872">
    <property type="term" value="F:metal ion binding"/>
    <property type="evidence" value="ECO:0007669"/>
    <property type="project" value="UniProtKB-KW"/>
</dbReference>
<keyword evidence="13" id="KW-0472">Membrane</keyword>
<keyword evidence="5" id="KW-0479">Metal-binding</keyword>
<dbReference type="GO" id="GO:0140581">
    <property type="term" value="F:P-type monovalent copper transporter activity"/>
    <property type="evidence" value="ECO:0007669"/>
    <property type="project" value="UniProtKB-EC"/>
</dbReference>
<dbReference type="Gene3D" id="3.40.50.1000">
    <property type="entry name" value="HAD superfamily/HAD-like"/>
    <property type="match status" value="2"/>
</dbReference>
<sequence>MPEVINKKPSRLAILIASILGILIESETAVSGFKNLLPEASVTIRDGTEASIPAADLVVGDIIRIKNGSRVPADARILQCSQLKLETSAITGEAEPIDHTSDPAPENVNIFDAKNVAFNGSLCVDGDGVGIVIRTGLPATVTSTLTIVARRLSKKNIFVKKLDIVEALGSAQIIASDKTGTLTQNVMTVTNLWYHDDYIAGMPRTRRQSVSEARFALNEFQSPVSDILMTMAVCNSAKFTKEKRKESVRERKKSLTQSIKLKITGKEKEDQAGDKQQTIGQPSEVAMIKYVNKVINVQRLRKAYDKAYDTFGAEGRRVIGFVTHTFTAPTDIVFTLEDENYPTKDLTFLGICAIMDPPRDETAKAIKDCKTAGIKVFMVTGDHYLTANAIARQIGLIEDH</sequence>
<dbReference type="GO" id="GO:0005524">
    <property type="term" value="F:ATP binding"/>
    <property type="evidence" value="ECO:0007669"/>
    <property type="project" value="UniProtKB-KW"/>
</dbReference>
<dbReference type="InterPro" id="IPR023299">
    <property type="entry name" value="ATPase_P-typ_cyto_dom_N"/>
</dbReference>
<evidence type="ECO:0000256" key="8">
    <source>
        <dbReference type="ARBA" id="ARBA00022840"/>
    </source>
</evidence>
<dbReference type="GO" id="GO:0030007">
    <property type="term" value="P:intracellular potassium ion homeostasis"/>
    <property type="evidence" value="ECO:0007669"/>
    <property type="project" value="TreeGrafter"/>
</dbReference>
<dbReference type="InterPro" id="IPR050510">
    <property type="entry name" value="Cation_transp_ATPase_P-type"/>
</dbReference>
<dbReference type="Gene3D" id="2.70.150.10">
    <property type="entry name" value="Calcium-transporting ATPase, cytoplasmic transduction domain A"/>
    <property type="match status" value="1"/>
</dbReference>
<keyword evidence="6" id="KW-0547">Nucleotide-binding</keyword>
<dbReference type="AlphaFoldDB" id="A0A914E852"/>
<evidence type="ECO:0000256" key="2">
    <source>
        <dbReference type="ARBA" id="ARBA00012517"/>
    </source>
</evidence>
<dbReference type="GO" id="GO:0005886">
    <property type="term" value="C:plasma membrane"/>
    <property type="evidence" value="ECO:0007669"/>
    <property type="project" value="TreeGrafter"/>
</dbReference>
<dbReference type="InterPro" id="IPR036412">
    <property type="entry name" value="HAD-like_sf"/>
</dbReference>
<keyword evidence="15" id="KW-1185">Reference proteome</keyword>
<dbReference type="GO" id="GO:0005391">
    <property type="term" value="F:P-type sodium:potassium-exchanging transporter activity"/>
    <property type="evidence" value="ECO:0007669"/>
    <property type="project" value="TreeGrafter"/>
</dbReference>
<keyword evidence="4" id="KW-0812">Transmembrane</keyword>
<dbReference type="Gene3D" id="1.20.1110.10">
    <property type="entry name" value="Calcium-transporting ATPase, transmembrane domain"/>
    <property type="match status" value="1"/>
</dbReference>
<evidence type="ECO:0000256" key="7">
    <source>
        <dbReference type="ARBA" id="ARBA00022796"/>
    </source>
</evidence>
<dbReference type="InterPro" id="IPR018303">
    <property type="entry name" value="ATPase_P-typ_P_site"/>
</dbReference>
<dbReference type="InterPro" id="IPR023214">
    <property type="entry name" value="HAD_sf"/>
</dbReference>
<dbReference type="FunFam" id="3.40.50.1000:FF:000144">
    <property type="entry name" value="copper-transporting ATPase 1 isoform X2"/>
    <property type="match status" value="1"/>
</dbReference>
<dbReference type="WBParaSite" id="ACRNAN_scaffold6210.g11694.t1">
    <property type="protein sequence ID" value="ACRNAN_scaffold6210.g11694.t1"/>
    <property type="gene ID" value="ACRNAN_scaffold6210.g11694"/>
</dbReference>
<keyword evidence="7" id="KW-0187">Copper transport</keyword>
<accession>A0A914E852</accession>
<dbReference type="Gene3D" id="3.40.1110.10">
    <property type="entry name" value="Calcium-transporting ATPase, cytoplasmic domain N"/>
    <property type="match status" value="2"/>
</dbReference>
<comment type="subcellular location">
    <subcellularLocation>
        <location evidence="1">Endomembrane system</location>
        <topology evidence="1">Multi-pass membrane protein</topology>
    </subcellularLocation>
</comment>
<evidence type="ECO:0000259" key="14">
    <source>
        <dbReference type="Pfam" id="PF00122"/>
    </source>
</evidence>
<dbReference type="Proteomes" id="UP000887540">
    <property type="component" value="Unplaced"/>
</dbReference>
<dbReference type="InterPro" id="IPR059000">
    <property type="entry name" value="ATPase_P-type_domA"/>
</dbReference>
<evidence type="ECO:0000256" key="9">
    <source>
        <dbReference type="ARBA" id="ARBA00022967"/>
    </source>
</evidence>
<dbReference type="GO" id="GO:1990573">
    <property type="term" value="P:potassium ion import across plasma membrane"/>
    <property type="evidence" value="ECO:0007669"/>
    <property type="project" value="TreeGrafter"/>
</dbReference>
<keyword evidence="12" id="KW-0406">Ion transport</keyword>
<dbReference type="SUPFAM" id="SSF81653">
    <property type="entry name" value="Calcium ATPase, transduction domain A"/>
    <property type="match status" value="1"/>
</dbReference>
<dbReference type="GO" id="GO:0006883">
    <property type="term" value="P:intracellular sodium ion homeostasis"/>
    <property type="evidence" value="ECO:0007669"/>
    <property type="project" value="TreeGrafter"/>
</dbReference>
<keyword evidence="9" id="KW-1278">Translocase</keyword>
<dbReference type="Pfam" id="PF00702">
    <property type="entry name" value="Hydrolase"/>
    <property type="match status" value="1"/>
</dbReference>
<evidence type="ECO:0000256" key="5">
    <source>
        <dbReference type="ARBA" id="ARBA00022723"/>
    </source>
</evidence>
<evidence type="ECO:0000256" key="13">
    <source>
        <dbReference type="ARBA" id="ARBA00023136"/>
    </source>
</evidence>
<dbReference type="PROSITE" id="PS00154">
    <property type="entry name" value="ATPASE_E1_E2"/>
    <property type="match status" value="1"/>
</dbReference>
<dbReference type="PRINTS" id="PR00119">
    <property type="entry name" value="CATATPASE"/>
</dbReference>
<evidence type="ECO:0000256" key="1">
    <source>
        <dbReference type="ARBA" id="ARBA00004127"/>
    </source>
</evidence>
<evidence type="ECO:0000256" key="11">
    <source>
        <dbReference type="ARBA" id="ARBA00023008"/>
    </source>
</evidence>
<feature type="domain" description="P-type ATPase A" evidence="14">
    <location>
        <begin position="36"/>
        <end position="141"/>
    </location>
</feature>
<evidence type="ECO:0000256" key="3">
    <source>
        <dbReference type="ARBA" id="ARBA00022448"/>
    </source>
</evidence>
<proteinExistence type="predicted"/>
<dbReference type="GO" id="GO:1902600">
    <property type="term" value="P:proton transmembrane transport"/>
    <property type="evidence" value="ECO:0007669"/>
    <property type="project" value="TreeGrafter"/>
</dbReference>
<evidence type="ECO:0000313" key="16">
    <source>
        <dbReference type="WBParaSite" id="ACRNAN_scaffold6210.g11694.t1"/>
    </source>
</evidence>
<keyword evidence="3" id="KW-0813">Transport</keyword>
<evidence type="ECO:0000256" key="6">
    <source>
        <dbReference type="ARBA" id="ARBA00022741"/>
    </source>
</evidence>
<dbReference type="GO" id="GO:0012505">
    <property type="term" value="C:endomembrane system"/>
    <property type="evidence" value="ECO:0007669"/>
    <property type="project" value="UniProtKB-SubCell"/>
</dbReference>
<evidence type="ECO:0000256" key="10">
    <source>
        <dbReference type="ARBA" id="ARBA00022989"/>
    </source>
</evidence>
<protein>
    <recommendedName>
        <fullName evidence="2">P-type Cu(+) transporter</fullName>
        <ecNumber evidence="2">7.2.2.8</ecNumber>
    </recommendedName>
</protein>
<dbReference type="PANTHER" id="PTHR43294">
    <property type="entry name" value="SODIUM/POTASSIUM-TRANSPORTING ATPASE SUBUNIT ALPHA"/>
    <property type="match status" value="1"/>
</dbReference>
<dbReference type="SUPFAM" id="SSF56784">
    <property type="entry name" value="HAD-like"/>
    <property type="match status" value="1"/>
</dbReference>
<dbReference type="InterPro" id="IPR008250">
    <property type="entry name" value="ATPase_P-typ_transduc_dom_A_sf"/>
</dbReference>
<dbReference type="Pfam" id="PF00122">
    <property type="entry name" value="E1-E2_ATPase"/>
    <property type="match status" value="1"/>
</dbReference>
<evidence type="ECO:0000313" key="15">
    <source>
        <dbReference type="Proteomes" id="UP000887540"/>
    </source>
</evidence>
<keyword evidence="10" id="KW-1133">Transmembrane helix</keyword>
<dbReference type="GO" id="GO:0036376">
    <property type="term" value="P:sodium ion export across plasma membrane"/>
    <property type="evidence" value="ECO:0007669"/>
    <property type="project" value="TreeGrafter"/>
</dbReference>
<keyword evidence="11" id="KW-0186">Copper</keyword>
<reference evidence="16" key="1">
    <citation type="submission" date="2022-11" db="UniProtKB">
        <authorList>
            <consortium name="WormBaseParasite"/>
        </authorList>
    </citation>
    <scope>IDENTIFICATION</scope>
</reference>
<keyword evidence="8" id="KW-0067">ATP-binding</keyword>
<organism evidence="15 16">
    <name type="scientific">Acrobeloides nanus</name>
    <dbReference type="NCBI Taxonomy" id="290746"/>
    <lineage>
        <taxon>Eukaryota</taxon>
        <taxon>Metazoa</taxon>
        <taxon>Ecdysozoa</taxon>
        <taxon>Nematoda</taxon>
        <taxon>Chromadorea</taxon>
        <taxon>Rhabditida</taxon>
        <taxon>Tylenchina</taxon>
        <taxon>Cephalobomorpha</taxon>
        <taxon>Cephaloboidea</taxon>
        <taxon>Cephalobidae</taxon>
        <taxon>Acrobeloides</taxon>
    </lineage>
</organism>
<dbReference type="PANTHER" id="PTHR43294:SF5">
    <property type="entry name" value="CATION-TRANSPORTING P-TYPE ATPASE N-TERMINAL DOMAIN-CONTAINING PROTEIN"/>
    <property type="match status" value="1"/>
</dbReference>
<evidence type="ECO:0000256" key="4">
    <source>
        <dbReference type="ARBA" id="ARBA00022692"/>
    </source>
</evidence>
<name>A0A914E852_9BILA</name>
<dbReference type="EC" id="7.2.2.8" evidence="2"/>
<evidence type="ECO:0000256" key="12">
    <source>
        <dbReference type="ARBA" id="ARBA00023065"/>
    </source>
</evidence>